<reference evidence="3 4" key="1">
    <citation type="journal article" date="2015" name="Genome Biol. Evol.">
        <title>Comparative Genomics of a Bacterivorous Green Alga Reveals Evolutionary Causalities and Consequences of Phago-Mixotrophic Mode of Nutrition.</title>
        <authorList>
            <person name="Burns J.A."/>
            <person name="Paasch A."/>
            <person name="Narechania A."/>
            <person name="Kim E."/>
        </authorList>
    </citation>
    <scope>NUCLEOTIDE SEQUENCE [LARGE SCALE GENOMIC DNA]</scope>
    <source>
        <strain evidence="3 4">PLY_AMNH</strain>
    </source>
</reference>
<feature type="compositionally biased region" description="Polar residues" evidence="1">
    <location>
        <begin position="658"/>
        <end position="669"/>
    </location>
</feature>
<comment type="caution">
    <text evidence="3">The sequence shown here is derived from an EMBL/GenBank/DDBJ whole genome shotgun (WGS) entry which is preliminary data.</text>
</comment>
<sequence>MSAKVPVINVVSMDDGDFTPFALEVNAYRCDIITNKNLKRFSAGSGPLEPQDINKLKAMLFKTSLQTMFRSTTSECEAARAFLLEPNADGKIGVQLILEDGDDYPATAGFMTEPLTSSSQLPSAAKAQKGLQSVVMQETEDPSALSCRVQRLALRINRAHRVPVITDENAATYLLNALPGNVAGIARERMNRTIAGHEDYTLAEVTELVQTVFDELRKFQDKILRSTLEQSNLEGYVSAFSDGPTRSVLQSMLKPTASKSIKPTNAPKPLVPARTSTTSGNLGRVRPPAGSVGAPPLNDAGKKLLLQLTDGKNAGSFATSHDTSSIAANTRGGSAPFPGNVGGPDGSCKFYHRSLAEWHCPDLPCHFSGRTALYDSWVNQGRMPNMLRPFVSQLIVNHDRISKNKEPLSRSDEFLKQYCDKAGELAAAEGASYHTAPPPSTGAAPSASSTAAPKSHAEFLQWFANVPAAASHHASAASSDEHTIPHFHSYAFGIDGATPYSRSPLSAGASTWQHDARPGNESSDMDVDPIMSGAGDALVRGIGGPAIMGRRRRVCLEMAALSTALINHQPSGEVKDTFRIAYQVIPLFYPEYPLDPRGKAVRLGRPELTACYRRVHDKHGLPTCCMSCRSDSDNWEAAHDVVDLVSDSDSSDSEAPLSPSQWSYDTPTSAYDGLVTEPTSPTTPQSRHSSYMARSMVNHQPIPASFRRLPVGEVSEVANPAVAAAVRGRVQPSPEDDAAASLVLMSKEGWIEEDYDDHVASLSVMTTPAEHRPDQVPGAELQRLTAKAAEDMNPAVVPWFRRESICYTLSNSDPKRSILVMNQKTGLYKVFKVMIVDTGSMLFVMNKKHVGTLGITTQPGQATVDTSLGSKDAQRHTQWGAGELMLVVAPGTSNELVLADVTGISPEAHVNFDVLLSVDILHAMSAGILPATPQREAALVYHPRNQQGDFATKAYLPLRTLKVSGPSAPGSFMTQLVEPGGGSPTVPAMRELTSGEKELSLALLRVRSAKPWNSSMVAVDKSPRQTEEGLDVWGYQSLDSSGYARLCRRLSVAFGDEPVEVEFLRCGSRKTVCTKVEDPVRQQLQKLQDSFQSVVSFAARPGVGVLMWDLEMREFCVRPLAVQQQLEGVVGQEPVGDLHQHLVLPHFYEERGQFHHQLLGNLVKPQETQQHQMPQECPSLRQLQTTMDPLQWLTHPVVRVQVRSAEHHHQSATFGFSQCCLAFAPCSYPPQQQHRSALEAWLVAGGVVKQYVYCDRSVKSRQMAEHRLVALHNRFPDQLPLDALQCAFSTFPQDLRRISQEDMEGLAATGLPMVAIVGTECQDLSAAGSQQGLRKRHSAVLYDVVHVVGTLQKLVGRERFMYLIECVAAQYNFNSQEVREVMHPLMCSMIGMPITIDAARLGSRAHRLRNYWTNMASYVEVQEVVDGVQRDQARLVRDILDPGHREQPAAEDVAAAHYPCNRQGEPMRAWPTIMSFPKSFQFRDSGLGTVWDEATQQWTEPTPEEKERAMGFQTGATDAPGVTAQERGEALGRAFDIRCVSRLMALCQSVNRGAPPRLHVLTPAGAAERARQATVEENGVGTEGVCTPSARVPSQWAASLSAISQSAQQYAACMRRLYGRGATRELVNLPPSQHPDVGGQFPGDKTGLGAAGVDFGIRNPASDKPIEFVPAREQCSACFACTPDEDVGTPYAAPETNLTHALSAAAETREMIEPITDQAMLQWLRGERQGTPEEQAAVASRARHYQLEGDTLVRILPNGARRPVPPVEHRRRIVQQMHERLGHFGQRRTAAMVRDAFYWPNLISTCKDVVSRCDSCARYKANFDKQSPQLNPLESKGMYYRFSADLAKMPRKAKSQFQYVMVVVEHYTKYVCLIPLRSKEPAETAQAFALHVIGRFGCPAEVLTDNGGEWEKDFAKLLEENLIDHRTTSQSHPQSNGLSERVVQTVKAALTKACAKAGSIDQWDRFLPWIMLGYNATPQESTRLSPYELVHAQKPTLPPSIKQRMSQPLDNLLDPDLMAEEYLQRAEYVKRAAVMAGSNIAIAQHRQTERYAQVKSLPVSGTVELQGRCGSTCKVHCSQVAICHFPDIDPTITYNLDDNEDARRANAVHGVVPRGIVKVKTS</sequence>
<proteinExistence type="predicted"/>
<feature type="region of interest" description="Disordered" evidence="1">
    <location>
        <begin position="646"/>
        <end position="688"/>
    </location>
</feature>
<dbReference type="PROSITE" id="PS50994">
    <property type="entry name" value="INTEGRASE"/>
    <property type="match status" value="1"/>
</dbReference>
<dbReference type="InterPro" id="IPR050951">
    <property type="entry name" value="Retrovirus_Pol_polyprotein"/>
</dbReference>
<dbReference type="InterPro" id="IPR029063">
    <property type="entry name" value="SAM-dependent_MTases_sf"/>
</dbReference>
<gene>
    <name evidence="3" type="ORF">CYMTET_40515</name>
</gene>
<feature type="region of interest" description="Disordered" evidence="1">
    <location>
        <begin position="430"/>
        <end position="450"/>
    </location>
</feature>
<feature type="compositionally biased region" description="Polar residues" evidence="1">
    <location>
        <begin position="503"/>
        <end position="513"/>
    </location>
</feature>
<evidence type="ECO:0000313" key="4">
    <source>
        <dbReference type="Proteomes" id="UP001190700"/>
    </source>
</evidence>
<dbReference type="Gene3D" id="1.10.340.70">
    <property type="match status" value="1"/>
</dbReference>
<keyword evidence="4" id="KW-1185">Reference proteome</keyword>
<protein>
    <recommendedName>
        <fullName evidence="2">Integrase catalytic domain-containing protein</fullName>
    </recommendedName>
</protein>
<dbReference type="Gene3D" id="3.30.420.10">
    <property type="entry name" value="Ribonuclease H-like superfamily/Ribonuclease H"/>
    <property type="match status" value="1"/>
</dbReference>
<dbReference type="Pfam" id="PF17921">
    <property type="entry name" value="Integrase_H2C2"/>
    <property type="match status" value="1"/>
</dbReference>
<dbReference type="Proteomes" id="UP001190700">
    <property type="component" value="Unassembled WGS sequence"/>
</dbReference>
<dbReference type="Gene3D" id="3.40.50.150">
    <property type="entry name" value="Vaccinia Virus protein VP39"/>
    <property type="match status" value="1"/>
</dbReference>
<accession>A0AAE0F4J3</accession>
<organism evidence="3 4">
    <name type="scientific">Cymbomonas tetramitiformis</name>
    <dbReference type="NCBI Taxonomy" id="36881"/>
    <lineage>
        <taxon>Eukaryota</taxon>
        <taxon>Viridiplantae</taxon>
        <taxon>Chlorophyta</taxon>
        <taxon>Pyramimonadophyceae</taxon>
        <taxon>Pyramimonadales</taxon>
        <taxon>Pyramimonadaceae</taxon>
        <taxon>Cymbomonas</taxon>
    </lineage>
</organism>
<dbReference type="InterPro" id="IPR001584">
    <property type="entry name" value="Integrase_cat-core"/>
</dbReference>
<evidence type="ECO:0000313" key="3">
    <source>
        <dbReference type="EMBL" id="KAK3250090.1"/>
    </source>
</evidence>
<dbReference type="InterPro" id="IPR036397">
    <property type="entry name" value="RNaseH_sf"/>
</dbReference>
<name>A0AAE0F4J3_9CHLO</name>
<feature type="region of interest" description="Disordered" evidence="1">
    <location>
        <begin position="503"/>
        <end position="526"/>
    </location>
</feature>
<evidence type="ECO:0000259" key="2">
    <source>
        <dbReference type="PROSITE" id="PS50994"/>
    </source>
</evidence>
<dbReference type="Pfam" id="PF00665">
    <property type="entry name" value="rve"/>
    <property type="match status" value="1"/>
</dbReference>
<dbReference type="PANTHER" id="PTHR37984:SF5">
    <property type="entry name" value="PROTEIN NYNRIN-LIKE"/>
    <property type="match status" value="1"/>
</dbReference>
<dbReference type="InterPro" id="IPR012337">
    <property type="entry name" value="RNaseH-like_sf"/>
</dbReference>
<dbReference type="PANTHER" id="PTHR37984">
    <property type="entry name" value="PROTEIN CBG26694"/>
    <property type="match status" value="1"/>
</dbReference>
<feature type="compositionally biased region" description="Low complexity" evidence="1">
    <location>
        <begin position="441"/>
        <end position="450"/>
    </location>
</feature>
<dbReference type="EMBL" id="LGRX02026926">
    <property type="protein sequence ID" value="KAK3250090.1"/>
    <property type="molecule type" value="Genomic_DNA"/>
</dbReference>
<evidence type="ECO:0000256" key="1">
    <source>
        <dbReference type="SAM" id="MobiDB-lite"/>
    </source>
</evidence>
<feature type="region of interest" description="Disordered" evidence="1">
    <location>
        <begin position="258"/>
        <end position="296"/>
    </location>
</feature>
<dbReference type="GO" id="GO:0015074">
    <property type="term" value="P:DNA integration"/>
    <property type="evidence" value="ECO:0007669"/>
    <property type="project" value="InterPro"/>
</dbReference>
<dbReference type="InterPro" id="IPR041588">
    <property type="entry name" value="Integrase_H2C2"/>
</dbReference>
<dbReference type="GO" id="GO:0003676">
    <property type="term" value="F:nucleic acid binding"/>
    <property type="evidence" value="ECO:0007669"/>
    <property type="project" value="InterPro"/>
</dbReference>
<feature type="compositionally biased region" description="Polar residues" evidence="1">
    <location>
        <begin position="677"/>
        <end position="688"/>
    </location>
</feature>
<feature type="domain" description="Integrase catalytic" evidence="2">
    <location>
        <begin position="1828"/>
        <end position="1994"/>
    </location>
</feature>
<dbReference type="SUPFAM" id="SSF53335">
    <property type="entry name" value="S-adenosyl-L-methionine-dependent methyltransferases"/>
    <property type="match status" value="1"/>
</dbReference>
<dbReference type="SUPFAM" id="SSF53098">
    <property type="entry name" value="Ribonuclease H-like"/>
    <property type="match status" value="1"/>
</dbReference>